<feature type="compositionally biased region" description="Low complexity" evidence="1">
    <location>
        <begin position="273"/>
        <end position="287"/>
    </location>
</feature>
<feature type="region of interest" description="Disordered" evidence="1">
    <location>
        <begin position="153"/>
        <end position="216"/>
    </location>
</feature>
<feature type="region of interest" description="Disordered" evidence="1">
    <location>
        <begin position="266"/>
        <end position="294"/>
    </location>
</feature>
<evidence type="ECO:0000256" key="2">
    <source>
        <dbReference type="SAM" id="SignalP"/>
    </source>
</evidence>
<dbReference type="EMBL" id="JAWZYT010002635">
    <property type="protein sequence ID" value="KAK4302991.1"/>
    <property type="molecule type" value="Genomic_DNA"/>
</dbReference>
<reference evidence="3" key="1">
    <citation type="submission" date="2023-11" db="EMBL/GenBank/DDBJ databases">
        <title>Genome assemblies of two species of porcelain crab, Petrolisthes cinctipes and Petrolisthes manimaculis (Anomura: Porcellanidae).</title>
        <authorList>
            <person name="Angst P."/>
        </authorList>
    </citation>
    <scope>NUCLEOTIDE SEQUENCE</scope>
    <source>
        <strain evidence="3">PB745_02</strain>
        <tissue evidence="3">Gill</tissue>
    </source>
</reference>
<proteinExistence type="predicted"/>
<feature type="compositionally biased region" description="Low complexity" evidence="1">
    <location>
        <begin position="49"/>
        <end position="61"/>
    </location>
</feature>
<feature type="compositionally biased region" description="Low complexity" evidence="1">
    <location>
        <begin position="168"/>
        <end position="178"/>
    </location>
</feature>
<sequence length="394" mass="44781">MGPQKTLLLLILIRVATGAPVEGEAPPQNTPSPSPSDLETFRNLSPWPQQQQQQHQQQQQQHQHHHNHHTPPPPSTISSRDLMRLNEVVLPDTFTIHKPCLEAIVIELCLGVFNNPKPTELEARRANNNFTCMGQGCKLQQLALYCNKTPDSLNQDPIQSQPMTTNASHSHSPQQPQQGTLQSPHRRGSASYTGFGEEFPMVSQPQEENGVLTPQRNDLPYVNRIDDYINESRIQEVGRSCGHKYSCLRGDCCSVFHKARGCHHHHHTNQGVLSSPPTLTTTTTTTSPPLPLPLPLPRDLNSDRVAAFRLLLSDFLSHTNWRSVVRLLLVRAYESFIKQRKYPFSGQPTRGRGRRQRRKRRLYNFRTQGILRRPRPINHSLEYSGPPHLFHPQP</sequence>
<feature type="chain" id="PRO_5041956221" evidence="2">
    <location>
        <begin position="19"/>
        <end position="394"/>
    </location>
</feature>
<evidence type="ECO:0000313" key="4">
    <source>
        <dbReference type="Proteomes" id="UP001292094"/>
    </source>
</evidence>
<feature type="compositionally biased region" description="Polar residues" evidence="1">
    <location>
        <begin position="203"/>
        <end position="216"/>
    </location>
</feature>
<evidence type="ECO:0000256" key="1">
    <source>
        <dbReference type="SAM" id="MobiDB-lite"/>
    </source>
</evidence>
<evidence type="ECO:0000313" key="3">
    <source>
        <dbReference type="EMBL" id="KAK4302991.1"/>
    </source>
</evidence>
<name>A0AAE1TZG0_9EUCA</name>
<feature type="compositionally biased region" description="Polar residues" evidence="1">
    <location>
        <begin position="153"/>
        <end position="167"/>
    </location>
</feature>
<keyword evidence="4" id="KW-1185">Reference proteome</keyword>
<gene>
    <name evidence="3" type="ORF">Pmani_024967</name>
</gene>
<feature type="signal peptide" evidence="2">
    <location>
        <begin position="1"/>
        <end position="18"/>
    </location>
</feature>
<feature type="region of interest" description="Disordered" evidence="1">
    <location>
        <begin position="21"/>
        <end position="79"/>
    </location>
</feature>
<dbReference type="Proteomes" id="UP001292094">
    <property type="component" value="Unassembled WGS sequence"/>
</dbReference>
<organism evidence="3 4">
    <name type="scientific">Petrolisthes manimaculis</name>
    <dbReference type="NCBI Taxonomy" id="1843537"/>
    <lineage>
        <taxon>Eukaryota</taxon>
        <taxon>Metazoa</taxon>
        <taxon>Ecdysozoa</taxon>
        <taxon>Arthropoda</taxon>
        <taxon>Crustacea</taxon>
        <taxon>Multicrustacea</taxon>
        <taxon>Malacostraca</taxon>
        <taxon>Eumalacostraca</taxon>
        <taxon>Eucarida</taxon>
        <taxon>Decapoda</taxon>
        <taxon>Pleocyemata</taxon>
        <taxon>Anomura</taxon>
        <taxon>Galatheoidea</taxon>
        <taxon>Porcellanidae</taxon>
        <taxon>Petrolisthes</taxon>
    </lineage>
</organism>
<dbReference type="AlphaFoldDB" id="A0AAE1TZG0"/>
<comment type="caution">
    <text evidence="3">The sequence shown here is derived from an EMBL/GenBank/DDBJ whole genome shotgun (WGS) entry which is preliminary data.</text>
</comment>
<keyword evidence="2" id="KW-0732">Signal</keyword>
<accession>A0AAE1TZG0</accession>
<protein>
    <submittedName>
        <fullName evidence="3">Uncharacterized protein</fullName>
    </submittedName>
</protein>